<sequence length="68" mass="8205">MTTSLDYQLKVQIDYLNELQSKALIILLSKQQKLKKDIMNQDKFTEIQKLILIIQIYKFNCNLTNRQW</sequence>
<accession>A0A8S1R3E1</accession>
<keyword evidence="2" id="KW-1185">Reference proteome</keyword>
<organism evidence="1 2">
    <name type="scientific">Paramecium sonneborni</name>
    <dbReference type="NCBI Taxonomy" id="65129"/>
    <lineage>
        <taxon>Eukaryota</taxon>
        <taxon>Sar</taxon>
        <taxon>Alveolata</taxon>
        <taxon>Ciliophora</taxon>
        <taxon>Intramacronucleata</taxon>
        <taxon>Oligohymenophorea</taxon>
        <taxon>Peniculida</taxon>
        <taxon>Parameciidae</taxon>
        <taxon>Paramecium</taxon>
    </lineage>
</organism>
<evidence type="ECO:0000313" key="2">
    <source>
        <dbReference type="Proteomes" id="UP000692954"/>
    </source>
</evidence>
<gene>
    <name evidence="1" type="ORF">PSON_ATCC_30995.1.T1370010</name>
</gene>
<dbReference type="EMBL" id="CAJJDN010000137">
    <property type="protein sequence ID" value="CAD8122189.1"/>
    <property type="molecule type" value="Genomic_DNA"/>
</dbReference>
<reference evidence="1" key="1">
    <citation type="submission" date="2021-01" db="EMBL/GenBank/DDBJ databases">
        <authorList>
            <consortium name="Genoscope - CEA"/>
            <person name="William W."/>
        </authorList>
    </citation>
    <scope>NUCLEOTIDE SEQUENCE</scope>
</reference>
<name>A0A8S1R3E1_9CILI</name>
<protein>
    <submittedName>
        <fullName evidence="1">Uncharacterized protein</fullName>
    </submittedName>
</protein>
<proteinExistence type="predicted"/>
<comment type="caution">
    <text evidence="1">The sequence shown here is derived from an EMBL/GenBank/DDBJ whole genome shotgun (WGS) entry which is preliminary data.</text>
</comment>
<dbReference type="Proteomes" id="UP000692954">
    <property type="component" value="Unassembled WGS sequence"/>
</dbReference>
<evidence type="ECO:0000313" key="1">
    <source>
        <dbReference type="EMBL" id="CAD8122189.1"/>
    </source>
</evidence>
<dbReference type="AlphaFoldDB" id="A0A8S1R3E1"/>